<protein>
    <submittedName>
        <fullName evidence="1">Uncharacterized protein</fullName>
    </submittedName>
</protein>
<keyword evidence="2" id="KW-1185">Reference proteome</keyword>
<sequence length="668" mass="76036">MQQQGCYDNYLVACKESKPCYMREESEENRGSSALSTGPLGRSVLDQEESPVDESSLCSTSPICSAPLCRQFWKAGNYEDKLASKPTLQKGTGYLHIHPKFLHSNATSHKWAFGAIAELLDNAVDEIQNGATFAVVDKTLNPKDGTSALLIQDDGGGMKPDAMRRCLSFGFSDKKSNLAIGRYGNGFKTSSMRLGADVIVFSRHIEDRKWTQSVGLLSYTFLTQNGYDRIVVPMVDYEFIFETNTWKTLNSEEHHQKNLSLLRRWSPYSTEAELFKQLEDIGCRGTKVMIYNLWCNEDGRMELDFESDAEDIRICEEANKNEKGRMSVSDQHLANRLRFSLRAYLSILYLRVPENFYMLLRGRIIEYHNIANDLKYPEFILYKPQIGGYGEGQVITTIGFLKEAPDVNVHGFNVYHKNRLILPFWHVVSYSDSRGRGVVGVLEANFIEPTHNKQDFEKTPVFQKLEQRLKEMTWEYWDYHCGLLGYQVKKKPRTMTSQSDSGQHNTFFKPVLLGRDSSASSNAEILPSGGANRRPTANSSDFLTNGQHSSHFDSQKGIPSKRKAPDHLLEPEKVRRKLGIQANIMVPNQEILPVPDGTANDFENSEAANLIEENKKLRAKCLEYENRREELNLKVAHLRIELEQAKHEYSHLLAESKVLEITKEEKPG</sequence>
<organism evidence="1 2">
    <name type="scientific">Catharanthus roseus</name>
    <name type="common">Madagascar periwinkle</name>
    <name type="synonym">Vinca rosea</name>
    <dbReference type="NCBI Taxonomy" id="4058"/>
    <lineage>
        <taxon>Eukaryota</taxon>
        <taxon>Viridiplantae</taxon>
        <taxon>Streptophyta</taxon>
        <taxon>Embryophyta</taxon>
        <taxon>Tracheophyta</taxon>
        <taxon>Spermatophyta</taxon>
        <taxon>Magnoliopsida</taxon>
        <taxon>eudicotyledons</taxon>
        <taxon>Gunneridae</taxon>
        <taxon>Pentapetalae</taxon>
        <taxon>asterids</taxon>
        <taxon>lamiids</taxon>
        <taxon>Gentianales</taxon>
        <taxon>Apocynaceae</taxon>
        <taxon>Rauvolfioideae</taxon>
        <taxon>Vinceae</taxon>
        <taxon>Catharanthinae</taxon>
        <taxon>Catharanthus</taxon>
    </lineage>
</organism>
<proteinExistence type="predicted"/>
<accession>A0ACC0AXE8</accession>
<comment type="caution">
    <text evidence="1">The sequence shown here is derived from an EMBL/GenBank/DDBJ whole genome shotgun (WGS) entry which is preliminary data.</text>
</comment>
<dbReference type="EMBL" id="CM044705">
    <property type="protein sequence ID" value="KAI5665209.1"/>
    <property type="molecule type" value="Genomic_DNA"/>
</dbReference>
<evidence type="ECO:0000313" key="2">
    <source>
        <dbReference type="Proteomes" id="UP001060085"/>
    </source>
</evidence>
<dbReference type="Proteomes" id="UP001060085">
    <property type="component" value="Linkage Group LG05"/>
</dbReference>
<name>A0ACC0AXE8_CATRO</name>
<gene>
    <name evidence="1" type="ORF">M9H77_24532</name>
</gene>
<evidence type="ECO:0000313" key="1">
    <source>
        <dbReference type="EMBL" id="KAI5665209.1"/>
    </source>
</evidence>
<reference evidence="2" key="1">
    <citation type="journal article" date="2023" name="Nat. Plants">
        <title>Single-cell RNA sequencing provides a high-resolution roadmap for understanding the multicellular compartmentation of specialized metabolism.</title>
        <authorList>
            <person name="Sun S."/>
            <person name="Shen X."/>
            <person name="Li Y."/>
            <person name="Li Y."/>
            <person name="Wang S."/>
            <person name="Li R."/>
            <person name="Zhang H."/>
            <person name="Shen G."/>
            <person name="Guo B."/>
            <person name="Wei J."/>
            <person name="Xu J."/>
            <person name="St-Pierre B."/>
            <person name="Chen S."/>
            <person name="Sun C."/>
        </authorList>
    </citation>
    <scope>NUCLEOTIDE SEQUENCE [LARGE SCALE GENOMIC DNA]</scope>
</reference>